<reference evidence="2" key="1">
    <citation type="journal article" date="2013" name="Genome Biol.">
        <title>Reference genomes and transcriptomes of Nicotiana sylvestris and Nicotiana tomentosiformis.</title>
        <authorList>
            <person name="Sierro N."/>
            <person name="Battey J.N."/>
            <person name="Ouadi S."/>
            <person name="Bovet L."/>
            <person name="Goepfert S."/>
            <person name="Bakaher N."/>
            <person name="Peitsch M.C."/>
            <person name="Ivanov N.V."/>
        </authorList>
    </citation>
    <scope>NUCLEOTIDE SEQUENCE [LARGE SCALE GENOMIC DNA]</scope>
</reference>
<feature type="region of interest" description="Disordered" evidence="1">
    <location>
        <begin position="1"/>
        <end position="47"/>
    </location>
</feature>
<dbReference type="RefSeq" id="XP_009798304.1">
    <property type="nucleotide sequence ID" value="XM_009800002.1"/>
</dbReference>
<organism evidence="2 3">
    <name type="scientific">Nicotiana sylvestris</name>
    <name type="common">Wood tobacco</name>
    <name type="synonym">South American tobacco</name>
    <dbReference type="NCBI Taxonomy" id="4096"/>
    <lineage>
        <taxon>Eukaryota</taxon>
        <taxon>Viridiplantae</taxon>
        <taxon>Streptophyta</taxon>
        <taxon>Embryophyta</taxon>
        <taxon>Tracheophyta</taxon>
        <taxon>Spermatophyta</taxon>
        <taxon>Magnoliopsida</taxon>
        <taxon>eudicotyledons</taxon>
        <taxon>Gunneridae</taxon>
        <taxon>Pentapetalae</taxon>
        <taxon>asterids</taxon>
        <taxon>lamiids</taxon>
        <taxon>Solanales</taxon>
        <taxon>Solanaceae</taxon>
        <taxon>Nicotianoideae</taxon>
        <taxon>Nicotianeae</taxon>
        <taxon>Nicotiana</taxon>
    </lineage>
</organism>
<evidence type="ECO:0000313" key="3">
    <source>
        <dbReference type="RefSeq" id="XP_009798304.1"/>
    </source>
</evidence>
<keyword evidence="2" id="KW-1185">Reference proteome</keyword>
<dbReference type="AlphaFoldDB" id="A0A1U7YGE0"/>
<reference evidence="3" key="2">
    <citation type="submission" date="2025-08" db="UniProtKB">
        <authorList>
            <consortium name="RefSeq"/>
        </authorList>
    </citation>
    <scope>IDENTIFICATION</scope>
    <source>
        <tissue evidence="3">Leaf</tissue>
    </source>
</reference>
<accession>A0A1U7YGE0</accession>
<gene>
    <name evidence="3" type="primary">LOC104244553</name>
</gene>
<dbReference type="OrthoDB" id="10432851at2759"/>
<name>A0A1U7YGE0_NICSY</name>
<evidence type="ECO:0000256" key="1">
    <source>
        <dbReference type="SAM" id="MobiDB-lite"/>
    </source>
</evidence>
<proteinExistence type="predicted"/>
<dbReference type="Proteomes" id="UP000189701">
    <property type="component" value="Unplaced"/>
</dbReference>
<sequence length="162" mass="16857">MVWTRTANVPDPGGAASPVARGQARGLRRAPTRGRGRGSPRAVPVAPPVDLAGDTIIEEHGEVLAAEPTSADFMIAPGFQEVMGRMLRFMDTMTQAGLFPVDPTTSQAGEGAQTPTAQALGHTTTVYQTPGALPADGARPVAVVVPQPRPVVDGDSQKLLDR</sequence>
<evidence type="ECO:0000313" key="2">
    <source>
        <dbReference type="Proteomes" id="UP000189701"/>
    </source>
</evidence>
<feature type="compositionally biased region" description="Basic residues" evidence="1">
    <location>
        <begin position="26"/>
        <end position="38"/>
    </location>
</feature>
<protein>
    <submittedName>
        <fullName evidence="3">Uncharacterized protein LOC104244553</fullName>
    </submittedName>
</protein>